<name>A0A0D2DMN6_9EURO</name>
<dbReference type="RefSeq" id="XP_016263951.1">
    <property type="nucleotide sequence ID" value="XM_016405745.1"/>
</dbReference>
<dbReference type="InterPro" id="IPR013766">
    <property type="entry name" value="Thioredoxin_domain"/>
</dbReference>
<comment type="similarity">
    <text evidence="1">Belongs to the thioredoxin family.</text>
</comment>
<dbReference type="InterPro" id="IPR036249">
    <property type="entry name" value="Thioredoxin-like_sf"/>
</dbReference>
<dbReference type="CDD" id="cd02947">
    <property type="entry name" value="TRX_family"/>
    <property type="match status" value="1"/>
</dbReference>
<dbReference type="VEuPathDB" id="FungiDB:PV06_04807"/>
<dbReference type="AlphaFoldDB" id="A0A0D2DMN6"/>
<reference evidence="4 5" key="1">
    <citation type="submission" date="2015-01" db="EMBL/GenBank/DDBJ databases">
        <title>The Genome Sequence of Exophiala oligosperma CBS72588.</title>
        <authorList>
            <consortium name="The Broad Institute Genomics Platform"/>
            <person name="Cuomo C."/>
            <person name="de Hoog S."/>
            <person name="Gorbushina A."/>
            <person name="Stielow B."/>
            <person name="Teixiera M."/>
            <person name="Abouelleil A."/>
            <person name="Chapman S.B."/>
            <person name="Priest M."/>
            <person name="Young S.K."/>
            <person name="Wortman J."/>
            <person name="Nusbaum C."/>
            <person name="Birren B."/>
        </authorList>
    </citation>
    <scope>NUCLEOTIDE SEQUENCE [LARGE SCALE GENOMIC DNA]</scope>
    <source>
        <strain evidence="4 5">CBS 72588</strain>
    </source>
</reference>
<sequence>MAVQELTILDSYRAELDKPGLVVIDFYSTQCPPCKVIAPLYDAIANKYSNKDTRFFKVNGLVEPGGTIQREAEVVWWPTLVVYRDGREAWRAKVPNPPSIEPVRELERLLDEQSL</sequence>
<evidence type="ECO:0000259" key="3">
    <source>
        <dbReference type="PROSITE" id="PS51352"/>
    </source>
</evidence>
<feature type="domain" description="Thioredoxin" evidence="3">
    <location>
        <begin position="1"/>
        <end position="115"/>
    </location>
</feature>
<dbReference type="OrthoDB" id="19690at2759"/>
<evidence type="ECO:0000256" key="2">
    <source>
        <dbReference type="ARBA" id="ARBA00023157"/>
    </source>
</evidence>
<keyword evidence="5" id="KW-1185">Reference proteome</keyword>
<dbReference type="STRING" id="215243.A0A0D2DMN6"/>
<evidence type="ECO:0000313" key="5">
    <source>
        <dbReference type="Proteomes" id="UP000053342"/>
    </source>
</evidence>
<dbReference type="PANTHER" id="PTHR46115">
    <property type="entry name" value="THIOREDOXIN-LIKE PROTEIN 1"/>
    <property type="match status" value="1"/>
</dbReference>
<dbReference type="Pfam" id="PF00085">
    <property type="entry name" value="Thioredoxin"/>
    <property type="match status" value="1"/>
</dbReference>
<dbReference type="SUPFAM" id="SSF52833">
    <property type="entry name" value="Thioredoxin-like"/>
    <property type="match status" value="1"/>
</dbReference>
<dbReference type="PROSITE" id="PS51352">
    <property type="entry name" value="THIOREDOXIN_2"/>
    <property type="match status" value="1"/>
</dbReference>
<protein>
    <recommendedName>
        <fullName evidence="3">Thioredoxin domain-containing protein</fullName>
    </recommendedName>
</protein>
<keyword evidence="2" id="KW-1015">Disulfide bond</keyword>
<dbReference type="Gene3D" id="3.40.30.10">
    <property type="entry name" value="Glutaredoxin"/>
    <property type="match status" value="1"/>
</dbReference>
<dbReference type="HOGENOM" id="CLU_090389_14_0_1"/>
<accession>A0A0D2DMN6</accession>
<evidence type="ECO:0000313" key="4">
    <source>
        <dbReference type="EMBL" id="KIW43735.1"/>
    </source>
</evidence>
<dbReference type="EMBL" id="KN847335">
    <property type="protein sequence ID" value="KIW43735.1"/>
    <property type="molecule type" value="Genomic_DNA"/>
</dbReference>
<gene>
    <name evidence="4" type="ORF">PV06_04807</name>
</gene>
<dbReference type="GeneID" id="27356881"/>
<proteinExistence type="inferred from homology"/>
<dbReference type="Proteomes" id="UP000053342">
    <property type="component" value="Unassembled WGS sequence"/>
</dbReference>
<evidence type="ECO:0000256" key="1">
    <source>
        <dbReference type="ARBA" id="ARBA00008987"/>
    </source>
</evidence>
<organism evidence="4 5">
    <name type="scientific">Exophiala oligosperma</name>
    <dbReference type="NCBI Taxonomy" id="215243"/>
    <lineage>
        <taxon>Eukaryota</taxon>
        <taxon>Fungi</taxon>
        <taxon>Dikarya</taxon>
        <taxon>Ascomycota</taxon>
        <taxon>Pezizomycotina</taxon>
        <taxon>Eurotiomycetes</taxon>
        <taxon>Chaetothyriomycetidae</taxon>
        <taxon>Chaetothyriales</taxon>
        <taxon>Herpotrichiellaceae</taxon>
        <taxon>Exophiala</taxon>
    </lineage>
</organism>